<feature type="region of interest" description="Disordered" evidence="4">
    <location>
        <begin position="241"/>
        <end position="261"/>
    </location>
</feature>
<dbReference type="Gene3D" id="1.10.10.10">
    <property type="entry name" value="Winged helix-like DNA-binding domain superfamily/Winged helix DNA-binding domain"/>
    <property type="match status" value="1"/>
</dbReference>
<evidence type="ECO:0000313" key="6">
    <source>
        <dbReference type="EMBL" id="GAA2101602.1"/>
    </source>
</evidence>
<dbReference type="Pfam" id="PF12840">
    <property type="entry name" value="HTH_20"/>
    <property type="match status" value="1"/>
</dbReference>
<dbReference type="CDD" id="cd00090">
    <property type="entry name" value="HTH_ARSR"/>
    <property type="match status" value="1"/>
</dbReference>
<accession>A0ABN2WZB3</accession>
<reference evidence="6 7" key="1">
    <citation type="journal article" date="2019" name="Int. J. Syst. Evol. Microbiol.">
        <title>The Global Catalogue of Microorganisms (GCM) 10K type strain sequencing project: providing services to taxonomists for standard genome sequencing and annotation.</title>
        <authorList>
            <consortium name="The Broad Institute Genomics Platform"/>
            <consortium name="The Broad Institute Genome Sequencing Center for Infectious Disease"/>
            <person name="Wu L."/>
            <person name="Ma J."/>
        </authorList>
    </citation>
    <scope>NUCLEOTIDE SEQUENCE [LARGE SCALE GENOMIC DNA]</scope>
    <source>
        <strain evidence="6 7">JCM 15478</strain>
    </source>
</reference>
<dbReference type="SUPFAM" id="SSF46785">
    <property type="entry name" value="Winged helix' DNA-binding domain"/>
    <property type="match status" value="1"/>
</dbReference>
<organism evidence="6 7">
    <name type="scientific">Streptomyces albiaxialis</name>
    <dbReference type="NCBI Taxonomy" id="329523"/>
    <lineage>
        <taxon>Bacteria</taxon>
        <taxon>Bacillati</taxon>
        <taxon>Actinomycetota</taxon>
        <taxon>Actinomycetes</taxon>
        <taxon>Kitasatosporales</taxon>
        <taxon>Streptomycetaceae</taxon>
        <taxon>Streptomyces</taxon>
    </lineage>
</organism>
<dbReference type="InterPro" id="IPR036390">
    <property type="entry name" value="WH_DNA-bd_sf"/>
</dbReference>
<dbReference type="RefSeq" id="WP_344534872.1">
    <property type="nucleotide sequence ID" value="NZ_BAAAPE010000028.1"/>
</dbReference>
<dbReference type="EMBL" id="BAAAPE010000028">
    <property type="protein sequence ID" value="GAA2101602.1"/>
    <property type="molecule type" value="Genomic_DNA"/>
</dbReference>
<evidence type="ECO:0000256" key="4">
    <source>
        <dbReference type="SAM" id="MobiDB-lite"/>
    </source>
</evidence>
<dbReference type="InterPro" id="IPR001845">
    <property type="entry name" value="HTH_ArsR_DNA-bd_dom"/>
</dbReference>
<evidence type="ECO:0000256" key="2">
    <source>
        <dbReference type="ARBA" id="ARBA00023125"/>
    </source>
</evidence>
<keyword evidence="3" id="KW-0804">Transcription</keyword>
<evidence type="ECO:0000259" key="5">
    <source>
        <dbReference type="SMART" id="SM00418"/>
    </source>
</evidence>
<dbReference type="InterPro" id="IPR051011">
    <property type="entry name" value="Metal_resp_trans_reg"/>
</dbReference>
<dbReference type="Proteomes" id="UP001500016">
    <property type="component" value="Unassembled WGS sequence"/>
</dbReference>
<dbReference type="PANTHER" id="PTHR43132">
    <property type="entry name" value="ARSENICAL RESISTANCE OPERON REPRESSOR ARSR-RELATED"/>
    <property type="match status" value="1"/>
</dbReference>
<comment type="caution">
    <text evidence="6">The sequence shown here is derived from an EMBL/GenBank/DDBJ whole genome shotgun (WGS) entry which is preliminary data.</text>
</comment>
<proteinExistence type="predicted"/>
<keyword evidence="1" id="KW-0805">Transcription regulation</keyword>
<keyword evidence="7" id="KW-1185">Reference proteome</keyword>
<gene>
    <name evidence="6" type="ORF">GCM10009801_74940</name>
</gene>
<feature type="compositionally biased region" description="Low complexity" evidence="4">
    <location>
        <begin position="241"/>
        <end position="255"/>
    </location>
</feature>
<evidence type="ECO:0000256" key="3">
    <source>
        <dbReference type="ARBA" id="ARBA00023163"/>
    </source>
</evidence>
<dbReference type="InterPro" id="IPR036388">
    <property type="entry name" value="WH-like_DNA-bd_sf"/>
</dbReference>
<name>A0ABN2WZB3_9ACTN</name>
<sequence length="341" mass="36774">MLRVYFTAEDLARVRVAAGPDHLWEISNSVQTLQRTDGTRVFGEWRRWARPRLPESCRLLSPLLPPHGCSPDFLTPAHGERRSLQAAVEALVRTPRPRLRADLSRVAASRRLPGWTSALADGDGAALRRLGEVLGAYHRQVLAPFWPRVRAHIDADRALRAHGLLDGAVEGLLAGLGPRFRWRPPVLEADYPVEHDLRLNGRGLLLQPSFFCWPTPITLADGALPPVLVYPIDHARDWSRPGLPGAPAAPAAPGRTDGGGALGQLIGHTRAAVLRAARTGASTVELARLLGVTHPAVSQHVKVLRAAGLVTTVRRGGRALHLATAEGRALLRSGERGGGAV</sequence>
<dbReference type="InterPro" id="IPR011991">
    <property type="entry name" value="ArsR-like_HTH"/>
</dbReference>
<dbReference type="SMART" id="SM00418">
    <property type="entry name" value="HTH_ARSR"/>
    <property type="match status" value="1"/>
</dbReference>
<keyword evidence="2" id="KW-0238">DNA-binding</keyword>
<protein>
    <submittedName>
        <fullName evidence="6">Winged helix-turn-helix domain-containing protein</fullName>
    </submittedName>
</protein>
<dbReference type="PANTHER" id="PTHR43132:SF8">
    <property type="entry name" value="HTH-TYPE TRANSCRIPTIONAL REGULATOR KMTR"/>
    <property type="match status" value="1"/>
</dbReference>
<feature type="domain" description="HTH arsR-type" evidence="5">
    <location>
        <begin position="261"/>
        <end position="336"/>
    </location>
</feature>
<evidence type="ECO:0000256" key="1">
    <source>
        <dbReference type="ARBA" id="ARBA00023015"/>
    </source>
</evidence>
<evidence type="ECO:0000313" key="7">
    <source>
        <dbReference type="Proteomes" id="UP001500016"/>
    </source>
</evidence>